<dbReference type="Gene3D" id="1.10.4080.10">
    <property type="entry name" value="ADP-ribosylation/Crystallin J1"/>
    <property type="match status" value="1"/>
</dbReference>
<feature type="binding site" evidence="3">
    <location>
        <position position="281"/>
    </location>
    <ligand>
        <name>Mg(2+)</name>
        <dbReference type="ChEBI" id="CHEBI:18420"/>
        <label>1</label>
    </ligand>
</feature>
<dbReference type="InterPro" id="IPR036705">
    <property type="entry name" value="Ribosyl_crysJ1_sf"/>
</dbReference>
<feature type="binding site" evidence="3">
    <location>
        <position position="73"/>
    </location>
    <ligand>
        <name>Mg(2+)</name>
        <dbReference type="ChEBI" id="CHEBI:18420"/>
        <label>1</label>
    </ligand>
</feature>
<feature type="binding site" evidence="3">
    <location>
        <position position="74"/>
    </location>
    <ligand>
        <name>Mg(2+)</name>
        <dbReference type="ChEBI" id="CHEBI:18420"/>
        <label>1</label>
    </ligand>
</feature>
<dbReference type="PANTHER" id="PTHR16222">
    <property type="entry name" value="ADP-RIBOSYLGLYCOHYDROLASE"/>
    <property type="match status" value="1"/>
</dbReference>
<dbReference type="EMBL" id="WPAF01000014">
    <property type="protein sequence ID" value="KAF0134007.1"/>
    <property type="molecule type" value="Genomic_DNA"/>
</dbReference>
<accession>A0A833L0Z6</accession>
<dbReference type="SUPFAM" id="SSF101478">
    <property type="entry name" value="ADP-ribosylglycohydrolase"/>
    <property type="match status" value="1"/>
</dbReference>
<dbReference type="GO" id="GO:0016787">
    <property type="term" value="F:hydrolase activity"/>
    <property type="evidence" value="ECO:0007669"/>
    <property type="project" value="UniProtKB-KW"/>
</dbReference>
<keyword evidence="3" id="KW-0460">Magnesium</keyword>
<gene>
    <name evidence="4" type="ORF">FD145_949</name>
</gene>
<comment type="similarity">
    <text evidence="1">Belongs to the ADP-ribosylglycohydrolase family.</text>
</comment>
<proteinExistence type="inferred from homology"/>
<dbReference type="PANTHER" id="PTHR16222:SF24">
    <property type="entry name" value="ADP-RIBOSYLHYDROLASE ARH3"/>
    <property type="match status" value="1"/>
</dbReference>
<evidence type="ECO:0000256" key="1">
    <source>
        <dbReference type="ARBA" id="ARBA00010702"/>
    </source>
</evidence>
<evidence type="ECO:0000256" key="3">
    <source>
        <dbReference type="PIRSR" id="PIRSR605502-1"/>
    </source>
</evidence>
<feature type="binding site" evidence="3">
    <location>
        <position position="279"/>
    </location>
    <ligand>
        <name>Mg(2+)</name>
        <dbReference type="ChEBI" id="CHEBI:18420"/>
        <label>1</label>
    </ligand>
</feature>
<evidence type="ECO:0000313" key="4">
    <source>
        <dbReference type="EMBL" id="KAF0134007.1"/>
    </source>
</evidence>
<feature type="binding site" evidence="3">
    <location>
        <position position="75"/>
    </location>
    <ligand>
        <name>Mg(2+)</name>
        <dbReference type="ChEBI" id="CHEBI:18420"/>
        <label>1</label>
    </ligand>
</feature>
<sequence length="330" mass="36105">MSNAINILSRRSVERYNLQIKQYRGIVIGAACGDALGMPTELMPRPQIIKLYGGRVDRFYPKSDGKLKAGQWTDDTLLTLATIDSLIEKQGLSPVDIASKIAYAFKNEQVRGFGQATISAATRLLRGHKWNDCGFNGELAAGNGAAMRIYPIALFSYADFDQLKRNCELVAAITHNNQEAINGSLAVAYIIARIINATFDKNNILKDVISFIGKSKMQEKLNDVSIVLNDSSISFEEALELLGTRGSVFETVGSSVYIFLKFLDSFKEALVHSVSYGGDADTIGTIVGAISGAYHGIEAIPQEWVNGVEKSEELLKKAEQLYKVSHGIQI</sequence>
<comment type="caution">
    <text evidence="4">The sequence shown here is derived from an EMBL/GenBank/DDBJ whole genome shotgun (WGS) entry which is preliminary data.</text>
</comment>
<dbReference type="AlphaFoldDB" id="A0A833L0Z6"/>
<name>A0A833L0Z6_UNCSA</name>
<dbReference type="InterPro" id="IPR005502">
    <property type="entry name" value="Ribosyl_crysJ1"/>
</dbReference>
<dbReference type="GO" id="GO:0046872">
    <property type="term" value="F:metal ion binding"/>
    <property type="evidence" value="ECO:0007669"/>
    <property type="project" value="UniProtKB-KW"/>
</dbReference>
<evidence type="ECO:0000313" key="5">
    <source>
        <dbReference type="Proteomes" id="UP000488506"/>
    </source>
</evidence>
<dbReference type="InterPro" id="IPR050792">
    <property type="entry name" value="ADP-ribosylglycohydrolase"/>
</dbReference>
<protein>
    <submittedName>
        <fullName evidence="4">ADP-ribosylglycohydrolase</fullName>
    </submittedName>
</protein>
<reference evidence="4 5" key="1">
    <citation type="submission" date="2019-12" db="EMBL/GenBank/DDBJ databases">
        <authorList>
            <person name="Wolfe R."/>
            <person name="Danczak R."/>
            <person name="Wilkins M."/>
        </authorList>
    </citation>
    <scope>NUCLEOTIDE SEQUENCE [LARGE SCALE GENOMIC DNA]</scope>
    <source>
        <strain evidence="4">X2_MaxBin.013</strain>
    </source>
</reference>
<keyword evidence="2 4" id="KW-0378">Hydrolase</keyword>
<keyword evidence="3" id="KW-0479">Metal-binding</keyword>
<dbReference type="Proteomes" id="UP000488506">
    <property type="component" value="Unassembled WGS sequence"/>
</dbReference>
<dbReference type="Pfam" id="PF03747">
    <property type="entry name" value="ADP_ribosyl_GH"/>
    <property type="match status" value="1"/>
</dbReference>
<organism evidence="4 5">
    <name type="scientific">Candidatus Saganbacteria bacterium</name>
    <dbReference type="NCBI Taxonomy" id="2575572"/>
    <lineage>
        <taxon>Bacteria</taxon>
        <taxon>Bacillati</taxon>
        <taxon>Saganbacteria</taxon>
    </lineage>
</organism>
<comment type="cofactor">
    <cofactor evidence="3">
        <name>Mg(2+)</name>
        <dbReference type="ChEBI" id="CHEBI:18420"/>
    </cofactor>
    <text evidence="3">Binds 2 magnesium ions per subunit.</text>
</comment>
<evidence type="ECO:0000256" key="2">
    <source>
        <dbReference type="ARBA" id="ARBA00022801"/>
    </source>
</evidence>
<feature type="binding site" evidence="3">
    <location>
        <position position="282"/>
    </location>
    <ligand>
        <name>Mg(2+)</name>
        <dbReference type="ChEBI" id="CHEBI:18420"/>
        <label>1</label>
    </ligand>
</feature>